<dbReference type="InterPro" id="IPR036465">
    <property type="entry name" value="vWFA_dom_sf"/>
</dbReference>
<comment type="subcellular location">
    <subcellularLocation>
        <location evidence="1">Secreted</location>
    </subcellularLocation>
</comment>
<dbReference type="InterPro" id="IPR056861">
    <property type="entry name" value="HMCN1-like_VWA"/>
</dbReference>
<proteinExistence type="predicted"/>
<dbReference type="PANTHER" id="PTHR14905">
    <property type="entry name" value="NG37"/>
    <property type="match status" value="1"/>
</dbReference>
<organism evidence="5 6">
    <name type="scientific">Pocillopora meandrina</name>
    <dbReference type="NCBI Taxonomy" id="46732"/>
    <lineage>
        <taxon>Eukaryota</taxon>
        <taxon>Metazoa</taxon>
        <taxon>Cnidaria</taxon>
        <taxon>Anthozoa</taxon>
        <taxon>Hexacorallia</taxon>
        <taxon>Scleractinia</taxon>
        <taxon>Astrocoeniina</taxon>
        <taxon>Pocilloporidae</taxon>
        <taxon>Pocillopora</taxon>
    </lineage>
</organism>
<keyword evidence="2" id="KW-0964">Secreted</keyword>
<dbReference type="EMBL" id="CALNXJ010000029">
    <property type="protein sequence ID" value="CAH3135141.1"/>
    <property type="molecule type" value="Genomic_DNA"/>
</dbReference>
<dbReference type="Gene3D" id="3.40.50.410">
    <property type="entry name" value="von Willebrand factor, type A domain"/>
    <property type="match status" value="1"/>
</dbReference>
<evidence type="ECO:0000313" key="6">
    <source>
        <dbReference type="Proteomes" id="UP001159428"/>
    </source>
</evidence>
<dbReference type="SUPFAM" id="SSF53300">
    <property type="entry name" value="vWA-like"/>
    <property type="match status" value="1"/>
</dbReference>
<evidence type="ECO:0000256" key="3">
    <source>
        <dbReference type="ARBA" id="ARBA00022729"/>
    </source>
</evidence>
<sequence>SFKIDEIEDVKKLTTDFVRKTLKKKGASFTYILVPFSDPEVGPVTVTNDAHQVINPVKKLTASGGGDCPELGMTGLYQALLHCLPESVIYYISGADAKDSQRENEVRSLAKDKKVKISFILTGQCGRRRRRRRRDFSQSGIQDLAVVPKEIHRALATETGGQVLETSKAQVADIVKVIDPAGSSNSSVAQQDVGLLNIKETSAQYFSGVVYIVYIDSTLKSLVLDRQIYMSLMEQIISSSSKLLIKLEQRLAEAYCQLSGSLYIASYWFQSNRLYIPASGRRGRGTRKHKASAWKSSERSNFASYIGLRWSRN</sequence>
<keyword evidence="6" id="KW-1185">Reference proteome</keyword>
<evidence type="ECO:0000259" key="4">
    <source>
        <dbReference type="Pfam" id="PF25106"/>
    </source>
</evidence>
<dbReference type="InterPro" id="IPR052577">
    <property type="entry name" value="VWA7"/>
</dbReference>
<dbReference type="AlphaFoldDB" id="A0AAU9X3E4"/>
<protein>
    <recommendedName>
        <fullName evidence="4">Hemicentin-1-like von Willebrand factor A domain-containing protein</fullName>
    </recommendedName>
</protein>
<gene>
    <name evidence="5" type="ORF">PMEA_00016041</name>
</gene>
<evidence type="ECO:0000313" key="5">
    <source>
        <dbReference type="EMBL" id="CAH3135141.1"/>
    </source>
</evidence>
<dbReference type="Pfam" id="PF25106">
    <property type="entry name" value="VWA_4"/>
    <property type="match status" value="1"/>
</dbReference>
<accession>A0AAU9X3E4</accession>
<dbReference type="PANTHER" id="PTHR14905:SF21">
    <property type="entry name" value="VWFA DOMAIN-CONTAINING PROTEIN"/>
    <property type="match status" value="1"/>
</dbReference>
<dbReference type="Proteomes" id="UP001159428">
    <property type="component" value="Unassembled WGS sequence"/>
</dbReference>
<evidence type="ECO:0000256" key="2">
    <source>
        <dbReference type="ARBA" id="ARBA00022525"/>
    </source>
</evidence>
<reference evidence="5 6" key="1">
    <citation type="submission" date="2022-05" db="EMBL/GenBank/DDBJ databases">
        <authorList>
            <consortium name="Genoscope - CEA"/>
            <person name="William W."/>
        </authorList>
    </citation>
    <scope>NUCLEOTIDE SEQUENCE [LARGE SCALE GENOMIC DNA]</scope>
</reference>
<name>A0AAU9X3E4_9CNID</name>
<feature type="domain" description="Hemicentin-1-like von Willebrand factor A" evidence="4">
    <location>
        <begin position="5"/>
        <end position="168"/>
    </location>
</feature>
<evidence type="ECO:0000256" key="1">
    <source>
        <dbReference type="ARBA" id="ARBA00004613"/>
    </source>
</evidence>
<feature type="non-terminal residue" evidence="5">
    <location>
        <position position="1"/>
    </location>
</feature>
<keyword evidence="3" id="KW-0732">Signal</keyword>
<comment type="caution">
    <text evidence="5">The sequence shown here is derived from an EMBL/GenBank/DDBJ whole genome shotgun (WGS) entry which is preliminary data.</text>
</comment>